<dbReference type="GeneID" id="9624178"/>
<name>D8U6B4_VOLCA</name>
<dbReference type="Proteomes" id="UP000001058">
    <property type="component" value="Unassembled WGS sequence"/>
</dbReference>
<feature type="region of interest" description="Disordered" evidence="1">
    <location>
        <begin position="1"/>
        <end position="37"/>
    </location>
</feature>
<dbReference type="InParanoid" id="D8U6B4"/>
<feature type="compositionally biased region" description="Polar residues" evidence="1">
    <location>
        <begin position="1"/>
        <end position="10"/>
    </location>
</feature>
<reference evidence="2 3" key="1">
    <citation type="journal article" date="2010" name="Science">
        <title>Genomic analysis of organismal complexity in the multicellular green alga Volvox carteri.</title>
        <authorList>
            <person name="Prochnik S.E."/>
            <person name="Umen J."/>
            <person name="Nedelcu A.M."/>
            <person name="Hallmann A."/>
            <person name="Miller S.M."/>
            <person name="Nishii I."/>
            <person name="Ferris P."/>
            <person name="Kuo A."/>
            <person name="Mitros T."/>
            <person name="Fritz-Laylin L.K."/>
            <person name="Hellsten U."/>
            <person name="Chapman J."/>
            <person name="Simakov O."/>
            <person name="Rensing S.A."/>
            <person name="Terry A."/>
            <person name="Pangilinan J."/>
            <person name="Kapitonov V."/>
            <person name="Jurka J."/>
            <person name="Salamov A."/>
            <person name="Shapiro H."/>
            <person name="Schmutz J."/>
            <person name="Grimwood J."/>
            <person name="Lindquist E."/>
            <person name="Lucas S."/>
            <person name="Grigoriev I.V."/>
            <person name="Schmitt R."/>
            <person name="Kirk D."/>
            <person name="Rokhsar D.S."/>
        </authorList>
    </citation>
    <scope>NUCLEOTIDE SEQUENCE [LARGE SCALE GENOMIC DNA]</scope>
    <source>
        <strain evidence="3">f. Nagariensis / Eve</strain>
    </source>
</reference>
<dbReference type="AlphaFoldDB" id="D8U6B4"/>
<evidence type="ECO:0000256" key="1">
    <source>
        <dbReference type="SAM" id="MobiDB-lite"/>
    </source>
</evidence>
<accession>D8U6B4</accession>
<proteinExistence type="predicted"/>
<dbReference type="KEGG" id="vcn:VOLCADRAFT_94992"/>
<organism evidence="3">
    <name type="scientific">Volvox carteri f. nagariensis</name>
    <dbReference type="NCBI Taxonomy" id="3068"/>
    <lineage>
        <taxon>Eukaryota</taxon>
        <taxon>Viridiplantae</taxon>
        <taxon>Chlorophyta</taxon>
        <taxon>core chlorophytes</taxon>
        <taxon>Chlorophyceae</taxon>
        <taxon>CS clade</taxon>
        <taxon>Chlamydomonadales</taxon>
        <taxon>Volvocaceae</taxon>
        <taxon>Volvox</taxon>
    </lineage>
</organism>
<feature type="compositionally biased region" description="Low complexity" evidence="1">
    <location>
        <begin position="19"/>
        <end position="31"/>
    </location>
</feature>
<evidence type="ECO:0000313" key="3">
    <source>
        <dbReference type="Proteomes" id="UP000001058"/>
    </source>
</evidence>
<dbReference type="EMBL" id="GL378362">
    <property type="protein sequence ID" value="EFJ44617.1"/>
    <property type="molecule type" value="Genomic_DNA"/>
</dbReference>
<sequence length="232" mass="25948">MTNTKPTSTHTRPRPLSFPPADFSSSSSAWDIQFDPTPEQRRQLPLLTSLLRRPGDQAQRLGALTALSASFRDLAVATTALQMRQHDLEPRADNHTDLAHQLKLQETTATRDNEPAAAATAAADVTMLPEDVAVDGRSEAPAAPRYDVSYMDKISCWAAMQPSHIEVSQPLMTGIQLFPPLEAAYPTYVDFDAATRLLSHRTSRKRLRLQRRLLRKQDKYQIKTWDHYAGSA</sequence>
<keyword evidence="3" id="KW-1185">Reference proteome</keyword>
<dbReference type="RefSeq" id="XP_002954193.1">
    <property type="nucleotide sequence ID" value="XM_002954147.1"/>
</dbReference>
<gene>
    <name evidence="2" type="ORF">VOLCADRAFT_94992</name>
</gene>
<evidence type="ECO:0000313" key="2">
    <source>
        <dbReference type="EMBL" id="EFJ44617.1"/>
    </source>
</evidence>
<dbReference type="OrthoDB" id="538904at2759"/>
<protein>
    <submittedName>
        <fullName evidence="2">Uncharacterized protein</fullName>
    </submittedName>
</protein>